<dbReference type="PANTHER" id="PTHR42160:SF1">
    <property type="entry name" value="URACIL-DNA GLYCOSYLASE SUPERFAMILY PROTEIN"/>
    <property type="match status" value="1"/>
</dbReference>
<dbReference type="AlphaFoldDB" id="A0A852YB56"/>
<keyword evidence="3" id="KW-1185">Reference proteome</keyword>
<dbReference type="EMBL" id="JACBZY010000001">
    <property type="protein sequence ID" value="NYH00177.1"/>
    <property type="molecule type" value="Genomic_DNA"/>
</dbReference>
<protein>
    <submittedName>
        <fullName evidence="2">Uracil-DNA glycosylase</fullName>
    </submittedName>
</protein>
<accession>A0A852YB56</accession>
<reference evidence="2 3" key="1">
    <citation type="submission" date="2020-07" db="EMBL/GenBank/DDBJ databases">
        <title>Sequencing the genomes of 1000 actinobacteria strains.</title>
        <authorList>
            <person name="Klenk H.-P."/>
        </authorList>
    </citation>
    <scope>NUCLEOTIDE SEQUENCE [LARGE SCALE GENOMIC DNA]</scope>
    <source>
        <strain evidence="2 3">DSM 23141</strain>
    </source>
</reference>
<dbReference type="Gene3D" id="3.40.470.10">
    <property type="entry name" value="Uracil-DNA glycosylase-like domain"/>
    <property type="match status" value="1"/>
</dbReference>
<dbReference type="Proteomes" id="UP000553888">
    <property type="component" value="Unassembled WGS sequence"/>
</dbReference>
<evidence type="ECO:0000259" key="1">
    <source>
        <dbReference type="SMART" id="SM00986"/>
    </source>
</evidence>
<proteinExistence type="predicted"/>
<dbReference type="SUPFAM" id="SSF52141">
    <property type="entry name" value="Uracil-DNA glycosylase-like"/>
    <property type="match status" value="1"/>
</dbReference>
<comment type="caution">
    <text evidence="2">The sequence shown here is derived from an EMBL/GenBank/DDBJ whole genome shotgun (WGS) entry which is preliminary data.</text>
</comment>
<dbReference type="CDD" id="cd10033">
    <property type="entry name" value="UDG_like"/>
    <property type="match status" value="1"/>
</dbReference>
<dbReference type="SMART" id="SM00986">
    <property type="entry name" value="UDG"/>
    <property type="match status" value="1"/>
</dbReference>
<dbReference type="InterPro" id="IPR036895">
    <property type="entry name" value="Uracil-DNA_glycosylase-like_sf"/>
</dbReference>
<evidence type="ECO:0000313" key="3">
    <source>
        <dbReference type="Proteomes" id="UP000553888"/>
    </source>
</evidence>
<dbReference type="InterPro" id="IPR005122">
    <property type="entry name" value="Uracil-DNA_glycosylase-like"/>
</dbReference>
<dbReference type="PANTHER" id="PTHR42160">
    <property type="entry name" value="URACIL-DNA GLYCOSYLASE SUPERFAMILY PROTEIN"/>
    <property type="match status" value="1"/>
</dbReference>
<name>A0A852YB56_9MICO</name>
<gene>
    <name evidence="2" type="ORF">BJ979_002802</name>
</gene>
<feature type="domain" description="Uracil-DNA glycosylase-like" evidence="1">
    <location>
        <begin position="28"/>
        <end position="185"/>
    </location>
</feature>
<dbReference type="RefSeq" id="WP_179568829.1">
    <property type="nucleotide sequence ID" value="NZ_JACBZY010000001.1"/>
</dbReference>
<dbReference type="InterPro" id="IPR047124">
    <property type="entry name" value="HI_0220.2"/>
</dbReference>
<evidence type="ECO:0000313" key="2">
    <source>
        <dbReference type="EMBL" id="NYH00177.1"/>
    </source>
</evidence>
<organism evidence="2 3">
    <name type="scientific">Schumannella luteola</name>
    <dbReference type="NCBI Taxonomy" id="472059"/>
    <lineage>
        <taxon>Bacteria</taxon>
        <taxon>Bacillati</taxon>
        <taxon>Actinomycetota</taxon>
        <taxon>Actinomycetes</taxon>
        <taxon>Micrococcales</taxon>
        <taxon>Microbacteriaceae</taxon>
        <taxon>Schumannella</taxon>
    </lineage>
</organism>
<dbReference type="Pfam" id="PF03167">
    <property type="entry name" value="UDG"/>
    <property type="match status" value="1"/>
</dbReference>
<sequence>MDAFGRLREEIRAHPGNAAFTAAGWEPIFTASAAARILVVGQAPGRRAQESAIPWDDASGARLFDWLGVSEAEFRDPERFAMLPMDFYYPGRGTGGDLPPRPGFAARWHPPLLALMPRIRLTLLIGRYAHQHYLPELRRSTLTAIVRDWRSHLPGVVPLVHPSPLNFRWQARNPWFVDELVPELRQAVAAQLGRDASPS</sequence>
<dbReference type="SMART" id="SM00987">
    <property type="entry name" value="UreE_C"/>
    <property type="match status" value="1"/>
</dbReference>